<reference evidence="2" key="1">
    <citation type="journal article" date="2019" name="MBio">
        <title>Virus Genomes from Deep Sea Sediments Expand the Ocean Megavirome and Support Independent Origins of Viral Gigantism.</title>
        <authorList>
            <person name="Backstrom D."/>
            <person name="Yutin N."/>
            <person name="Jorgensen S.L."/>
            <person name="Dharamshi J."/>
            <person name="Homa F."/>
            <person name="Zaremba-Niedwiedzka K."/>
            <person name="Spang A."/>
            <person name="Wolf Y.I."/>
            <person name="Koonin E.V."/>
            <person name="Ettema T.J."/>
        </authorList>
    </citation>
    <scope>NUCLEOTIDE SEQUENCE</scope>
</reference>
<dbReference type="PANTHER" id="PTHR11085:SF10">
    <property type="entry name" value="NAD-DEPENDENT PROTEIN DEACYLASE SIRTUIN-5, MITOCHONDRIAL-RELATED"/>
    <property type="match status" value="1"/>
</dbReference>
<dbReference type="Gene3D" id="3.40.50.1220">
    <property type="entry name" value="TPP-binding domain"/>
    <property type="match status" value="1"/>
</dbReference>
<name>A0A481YW83_9VIRU</name>
<dbReference type="InterPro" id="IPR026591">
    <property type="entry name" value="Sirtuin_cat_small_dom_sf"/>
</dbReference>
<keyword evidence="1" id="KW-0808">Transferase</keyword>
<dbReference type="InterPro" id="IPR029035">
    <property type="entry name" value="DHS-like_NAD/FAD-binding_dom"/>
</dbReference>
<evidence type="ECO:0000256" key="1">
    <source>
        <dbReference type="ARBA" id="ARBA00022679"/>
    </source>
</evidence>
<dbReference type="GO" id="GO:0070403">
    <property type="term" value="F:NAD+ binding"/>
    <property type="evidence" value="ECO:0007669"/>
    <property type="project" value="InterPro"/>
</dbReference>
<dbReference type="SUPFAM" id="SSF52467">
    <property type="entry name" value="DHS-like NAD/FAD-binding domain"/>
    <property type="match status" value="1"/>
</dbReference>
<organism evidence="2">
    <name type="scientific">Marseillevirus LCMAC201</name>
    <dbReference type="NCBI Taxonomy" id="2506605"/>
    <lineage>
        <taxon>Viruses</taxon>
        <taxon>Varidnaviria</taxon>
        <taxon>Bamfordvirae</taxon>
        <taxon>Nucleocytoviricota</taxon>
        <taxon>Megaviricetes</taxon>
        <taxon>Pimascovirales</taxon>
        <taxon>Pimascovirales incertae sedis</taxon>
        <taxon>Marseilleviridae</taxon>
    </lineage>
</organism>
<gene>
    <name evidence="2" type="ORF">LCMAC201_00530</name>
</gene>
<sequence>MFLLRWASRKLILNKLYTILAGINNNDYKQIVILSGAGISTNSGIPDYRSPKGIFAQLAASDEYPAMQKVPQTFFLVNLLTDTELKNHPLVKKFHQQMVA</sequence>
<accession>A0A481YW83</accession>
<dbReference type="Gene3D" id="3.30.1600.10">
    <property type="entry name" value="SIR2/SIRT2 'Small Domain"/>
    <property type="match status" value="1"/>
</dbReference>
<dbReference type="InterPro" id="IPR050134">
    <property type="entry name" value="NAD-dep_sirtuin_deacylases"/>
</dbReference>
<dbReference type="Pfam" id="PF02146">
    <property type="entry name" value="SIR2"/>
    <property type="match status" value="1"/>
</dbReference>
<dbReference type="EMBL" id="MK500344">
    <property type="protein sequence ID" value="QBK87151.1"/>
    <property type="molecule type" value="Genomic_DNA"/>
</dbReference>
<proteinExistence type="predicted"/>
<dbReference type="GO" id="GO:0017136">
    <property type="term" value="F:histone deacetylase activity, NAD-dependent"/>
    <property type="evidence" value="ECO:0007669"/>
    <property type="project" value="TreeGrafter"/>
</dbReference>
<dbReference type="InterPro" id="IPR003000">
    <property type="entry name" value="Sirtuin"/>
</dbReference>
<dbReference type="PANTHER" id="PTHR11085">
    <property type="entry name" value="NAD-DEPENDENT PROTEIN DEACYLASE SIRTUIN-5, MITOCHONDRIAL-RELATED"/>
    <property type="match status" value="1"/>
</dbReference>
<protein>
    <submittedName>
        <fullName evidence="2">Sir2 family protein</fullName>
    </submittedName>
</protein>
<evidence type="ECO:0000313" key="2">
    <source>
        <dbReference type="EMBL" id="QBK87151.1"/>
    </source>
</evidence>